<dbReference type="EMBL" id="JAERRA010000002">
    <property type="protein sequence ID" value="MBL0720851.1"/>
    <property type="molecule type" value="Genomic_DNA"/>
</dbReference>
<dbReference type="PANTHER" id="PTHR43847">
    <property type="entry name" value="BLL3993 PROTEIN"/>
    <property type="match status" value="1"/>
</dbReference>
<comment type="subcellular location">
    <subcellularLocation>
        <location evidence="1">Endomembrane system</location>
        <topology evidence="1">Multi-pass membrane protein</topology>
    </subcellularLocation>
</comment>
<feature type="transmembrane region" description="Helical" evidence="5">
    <location>
        <begin position="47"/>
        <end position="69"/>
    </location>
</feature>
<keyword evidence="4 5" id="KW-0472">Membrane</keyword>
<gene>
    <name evidence="6" type="ORF">JI742_13235</name>
</gene>
<dbReference type="Proteomes" id="UP000643207">
    <property type="component" value="Unassembled WGS sequence"/>
</dbReference>
<evidence type="ECO:0000313" key="6">
    <source>
        <dbReference type="EMBL" id="MBL0720851.1"/>
    </source>
</evidence>
<dbReference type="GO" id="GO:0012505">
    <property type="term" value="C:endomembrane system"/>
    <property type="evidence" value="ECO:0007669"/>
    <property type="project" value="UniProtKB-SubCell"/>
</dbReference>
<evidence type="ECO:0000256" key="4">
    <source>
        <dbReference type="ARBA" id="ARBA00023136"/>
    </source>
</evidence>
<dbReference type="AlphaFoldDB" id="A0A9X0XH68"/>
<evidence type="ECO:0000256" key="3">
    <source>
        <dbReference type="ARBA" id="ARBA00022989"/>
    </source>
</evidence>
<dbReference type="RefSeq" id="WP_201827637.1">
    <property type="nucleotide sequence ID" value="NZ_JAERRA010000002.1"/>
</dbReference>
<dbReference type="PANTHER" id="PTHR43847:SF1">
    <property type="entry name" value="BLL3993 PROTEIN"/>
    <property type="match status" value="1"/>
</dbReference>
<feature type="transmembrane region" description="Helical" evidence="5">
    <location>
        <begin position="103"/>
        <end position="132"/>
    </location>
</feature>
<keyword evidence="3 5" id="KW-1133">Transmembrane helix</keyword>
<accession>A0A9X0XH68</accession>
<organism evidence="6 7">
    <name type="scientific">Aquariibacter lacus</name>
    <dbReference type="NCBI Taxonomy" id="2801332"/>
    <lineage>
        <taxon>Bacteria</taxon>
        <taxon>Pseudomonadati</taxon>
        <taxon>Pseudomonadota</taxon>
        <taxon>Betaproteobacteria</taxon>
        <taxon>Burkholderiales</taxon>
        <taxon>Sphaerotilaceae</taxon>
        <taxon>Aquariibacter</taxon>
    </lineage>
</organism>
<dbReference type="InterPro" id="IPR007318">
    <property type="entry name" value="Phopholipid_MeTrfase"/>
</dbReference>
<sequence>MKPPPGLPGGSESAARRRGQWLVALQFLLIAGLLTLAAGGWAEASGLRRAAAIGLGLAGLGLMAAAVGAQRLGNFRIHPEPQAGGRLVRGGPYRWLRHPMYSAVLLCGMAALLLAGPGLLAAALLVALAGVLQQKAVMEEAWMARVHPEYPAFARARGRFLPRLRKR</sequence>
<protein>
    <submittedName>
        <fullName evidence="6">DUF1295 domain-containing protein</fullName>
    </submittedName>
</protein>
<evidence type="ECO:0000256" key="1">
    <source>
        <dbReference type="ARBA" id="ARBA00004127"/>
    </source>
</evidence>
<comment type="caution">
    <text evidence="6">The sequence shown here is derived from an EMBL/GenBank/DDBJ whole genome shotgun (WGS) entry which is preliminary data.</text>
</comment>
<name>A0A9X0XH68_9BURK</name>
<evidence type="ECO:0000256" key="5">
    <source>
        <dbReference type="SAM" id="Phobius"/>
    </source>
</evidence>
<reference evidence="6 7" key="1">
    <citation type="submission" date="2021-01" db="EMBL/GenBank/DDBJ databases">
        <title>Piscinibacter sp. Jin2 Genome sequencing and assembly.</title>
        <authorList>
            <person name="Kim I."/>
        </authorList>
    </citation>
    <scope>NUCLEOTIDE SEQUENCE [LARGE SCALE GENOMIC DNA]</scope>
    <source>
        <strain evidence="6 7">Jin2</strain>
    </source>
</reference>
<dbReference type="Pfam" id="PF04191">
    <property type="entry name" value="PEMT"/>
    <property type="match status" value="1"/>
</dbReference>
<proteinExistence type="predicted"/>
<evidence type="ECO:0000313" key="7">
    <source>
        <dbReference type="Proteomes" id="UP000643207"/>
    </source>
</evidence>
<dbReference type="Gene3D" id="1.20.120.1630">
    <property type="match status" value="1"/>
</dbReference>
<keyword evidence="2 5" id="KW-0812">Transmembrane</keyword>
<evidence type="ECO:0000256" key="2">
    <source>
        <dbReference type="ARBA" id="ARBA00022692"/>
    </source>
</evidence>
<keyword evidence="7" id="KW-1185">Reference proteome</keyword>
<feature type="transmembrane region" description="Helical" evidence="5">
    <location>
        <begin position="21"/>
        <end position="41"/>
    </location>
</feature>
<dbReference type="InterPro" id="IPR052527">
    <property type="entry name" value="Metal_cation-efflux_comp"/>
</dbReference>